<reference evidence="1" key="1">
    <citation type="submission" date="2022-10" db="EMBL/GenBank/DDBJ databases">
        <title>Comparative genomic analysis of Cohnella hashimotonis sp. nov., isolated from the International Space Station.</title>
        <authorList>
            <person name="Simpson A."/>
            <person name="Venkateswaran K."/>
        </authorList>
    </citation>
    <scope>NUCLEOTIDE SEQUENCE</scope>
    <source>
        <strain evidence="1">DSM 28161</strain>
    </source>
</reference>
<keyword evidence="2" id="KW-1185">Reference proteome</keyword>
<organism evidence="1 2">
    <name type="scientific">Cohnella rhizosphaerae</name>
    <dbReference type="NCBI Taxonomy" id="1457232"/>
    <lineage>
        <taxon>Bacteria</taxon>
        <taxon>Bacillati</taxon>
        <taxon>Bacillota</taxon>
        <taxon>Bacilli</taxon>
        <taxon>Bacillales</taxon>
        <taxon>Paenibacillaceae</taxon>
        <taxon>Cohnella</taxon>
    </lineage>
</organism>
<accession>A0A9X4KUD0</accession>
<protein>
    <submittedName>
        <fullName evidence="1">Uncharacterized protein</fullName>
    </submittedName>
</protein>
<name>A0A9X4KUD0_9BACL</name>
<gene>
    <name evidence="1" type="ORF">OMP40_18695</name>
</gene>
<dbReference type="EMBL" id="JAPDIA010000007">
    <property type="protein sequence ID" value="MDG0811170.1"/>
    <property type="molecule type" value="Genomic_DNA"/>
</dbReference>
<proteinExistence type="predicted"/>
<dbReference type="RefSeq" id="WP_277533659.1">
    <property type="nucleotide sequence ID" value="NZ_JAPDIA010000007.1"/>
</dbReference>
<evidence type="ECO:0000313" key="2">
    <source>
        <dbReference type="Proteomes" id="UP001153404"/>
    </source>
</evidence>
<dbReference type="Proteomes" id="UP001153404">
    <property type="component" value="Unassembled WGS sequence"/>
</dbReference>
<dbReference type="AlphaFoldDB" id="A0A9X4KUD0"/>
<evidence type="ECO:0000313" key="1">
    <source>
        <dbReference type="EMBL" id="MDG0811170.1"/>
    </source>
</evidence>
<sequence length="141" mass="14949">MLTRKVWSLLLVLAIIFTSWIPQSVGASDSASAPQAVQGSAIVQSYPMPSIYTASQVYSLKAGSEAVPVIEYLPEYDYAEFSFSGTVSIEVTADEPITSYSISPLAKNIQGTVDGNKLTFTLSSSTYVIVDINEVPGGKGG</sequence>
<comment type="caution">
    <text evidence="1">The sequence shown here is derived from an EMBL/GenBank/DDBJ whole genome shotgun (WGS) entry which is preliminary data.</text>
</comment>